<dbReference type="STRING" id="29172.A0A0D8XCL6"/>
<dbReference type="InterPro" id="IPR011598">
    <property type="entry name" value="bHLH_dom"/>
</dbReference>
<dbReference type="GO" id="GO:0005634">
    <property type="term" value="C:nucleus"/>
    <property type="evidence" value="ECO:0007669"/>
    <property type="project" value="TreeGrafter"/>
</dbReference>
<dbReference type="GO" id="GO:0070888">
    <property type="term" value="F:E-box binding"/>
    <property type="evidence" value="ECO:0007669"/>
    <property type="project" value="TreeGrafter"/>
</dbReference>
<evidence type="ECO:0000313" key="2">
    <source>
        <dbReference type="EMBL" id="KJH41399.1"/>
    </source>
</evidence>
<dbReference type="OrthoDB" id="6106870at2759"/>
<accession>A0A0D8XCL6</accession>
<dbReference type="PANTHER" id="PTHR19290:SF163">
    <property type="entry name" value="BASIC HELIX-LOOP-HELIX NEURAL TRANSCRIPTION FACTOR TAP"/>
    <property type="match status" value="1"/>
</dbReference>
<reference evidence="3" key="2">
    <citation type="journal article" date="2016" name="Sci. Rep.">
        <title>Dictyocaulus viviparus genome, variome and transcriptome elucidate lungworm biology and support future intervention.</title>
        <authorList>
            <person name="McNulty S.N."/>
            <person name="Strube C."/>
            <person name="Rosa B.A."/>
            <person name="Martin J.C."/>
            <person name="Tyagi R."/>
            <person name="Choi Y.J."/>
            <person name="Wang Q."/>
            <person name="Hallsworth Pepin K."/>
            <person name="Zhang X."/>
            <person name="Ozersky P."/>
            <person name="Wilson R.K."/>
            <person name="Sternberg P.W."/>
            <person name="Gasser R.B."/>
            <person name="Mitreva M."/>
        </authorList>
    </citation>
    <scope>NUCLEOTIDE SEQUENCE [LARGE SCALE GENOMIC DNA]</scope>
    <source>
        <strain evidence="3">HannoverDv2000</strain>
    </source>
</reference>
<dbReference type="GO" id="GO:0045944">
    <property type="term" value="P:positive regulation of transcription by RNA polymerase II"/>
    <property type="evidence" value="ECO:0007669"/>
    <property type="project" value="TreeGrafter"/>
</dbReference>
<dbReference type="Gene3D" id="4.10.280.10">
    <property type="entry name" value="Helix-loop-helix DNA-binding domain"/>
    <property type="match status" value="1"/>
</dbReference>
<dbReference type="PROSITE" id="PS50888">
    <property type="entry name" value="BHLH"/>
    <property type="match status" value="1"/>
</dbReference>
<evidence type="ECO:0000313" key="3">
    <source>
        <dbReference type="Proteomes" id="UP000053766"/>
    </source>
</evidence>
<evidence type="ECO:0000259" key="1">
    <source>
        <dbReference type="PROSITE" id="PS50888"/>
    </source>
</evidence>
<organism evidence="2 3">
    <name type="scientific">Dictyocaulus viviparus</name>
    <name type="common">Bovine lungworm</name>
    <dbReference type="NCBI Taxonomy" id="29172"/>
    <lineage>
        <taxon>Eukaryota</taxon>
        <taxon>Metazoa</taxon>
        <taxon>Ecdysozoa</taxon>
        <taxon>Nematoda</taxon>
        <taxon>Chromadorea</taxon>
        <taxon>Rhabditida</taxon>
        <taxon>Rhabditina</taxon>
        <taxon>Rhabditomorpha</taxon>
        <taxon>Strongyloidea</taxon>
        <taxon>Metastrongylidae</taxon>
        <taxon>Dictyocaulus</taxon>
    </lineage>
</organism>
<keyword evidence="2" id="KW-0238">DNA-binding</keyword>
<reference evidence="2 3" key="1">
    <citation type="submission" date="2013-11" db="EMBL/GenBank/DDBJ databases">
        <title>Draft genome of the bovine lungworm Dictyocaulus viviparus.</title>
        <authorList>
            <person name="Mitreva M."/>
        </authorList>
    </citation>
    <scope>NUCLEOTIDE SEQUENCE [LARGE SCALE GENOMIC DNA]</scope>
    <source>
        <strain evidence="2 3">HannoverDv2000</strain>
    </source>
</reference>
<sequence>MELPMIRSDMENQILITLLQQQILLSVLSHPEVDHNLIEKQQQKASIKADRMEKKFNANGNPRRSEANARERNRVQNLADMFERLKSVLPIECDVKISKLATLKKPFLDRFCLYRLSWLCLGREQHVPFVRKRTNVDA</sequence>
<feature type="domain" description="BHLH" evidence="1">
    <location>
        <begin position="62"/>
        <end position="113"/>
    </location>
</feature>
<protein>
    <submittedName>
        <fullName evidence="2">Helix-loop-helix DNA-binding domain protein</fullName>
    </submittedName>
</protein>
<dbReference type="GO" id="GO:0000981">
    <property type="term" value="F:DNA-binding transcription factor activity, RNA polymerase II-specific"/>
    <property type="evidence" value="ECO:0007669"/>
    <property type="project" value="TreeGrafter"/>
</dbReference>
<dbReference type="InterPro" id="IPR036638">
    <property type="entry name" value="HLH_DNA-bd_sf"/>
</dbReference>
<keyword evidence="3" id="KW-1185">Reference proteome</keyword>
<dbReference type="PANTHER" id="PTHR19290">
    <property type="entry name" value="BASIC HELIX-LOOP-HELIX PROTEIN NEUROGENIN-RELATED"/>
    <property type="match status" value="1"/>
</dbReference>
<dbReference type="GO" id="GO:0046983">
    <property type="term" value="F:protein dimerization activity"/>
    <property type="evidence" value="ECO:0007669"/>
    <property type="project" value="InterPro"/>
</dbReference>
<dbReference type="GO" id="GO:0007423">
    <property type="term" value="P:sensory organ development"/>
    <property type="evidence" value="ECO:0007669"/>
    <property type="project" value="TreeGrafter"/>
</dbReference>
<dbReference type="InterPro" id="IPR050359">
    <property type="entry name" value="bHLH_transcription_factors"/>
</dbReference>
<dbReference type="GO" id="GO:0061564">
    <property type="term" value="P:axon development"/>
    <property type="evidence" value="ECO:0007669"/>
    <property type="project" value="TreeGrafter"/>
</dbReference>
<dbReference type="Proteomes" id="UP000053766">
    <property type="component" value="Unassembled WGS sequence"/>
</dbReference>
<proteinExistence type="predicted"/>
<dbReference type="AlphaFoldDB" id="A0A0D8XCL6"/>
<dbReference type="EMBL" id="KN716832">
    <property type="protein sequence ID" value="KJH41399.1"/>
    <property type="molecule type" value="Genomic_DNA"/>
</dbReference>
<gene>
    <name evidence="2" type="ORF">DICVIV_12625</name>
</gene>
<dbReference type="SUPFAM" id="SSF47459">
    <property type="entry name" value="HLH, helix-loop-helix DNA-binding domain"/>
    <property type="match status" value="1"/>
</dbReference>
<dbReference type="Pfam" id="PF00010">
    <property type="entry name" value="HLH"/>
    <property type="match status" value="1"/>
</dbReference>
<name>A0A0D8XCL6_DICVI</name>